<dbReference type="Gene3D" id="3.90.700.10">
    <property type="entry name" value="Succinate dehydrogenase/fumarate reductase flavoprotein, catalytic domain"/>
    <property type="match status" value="1"/>
</dbReference>
<dbReference type="RefSeq" id="WP_037333014.1">
    <property type="nucleotide sequence ID" value="NZ_APNK01000001.1"/>
</dbReference>
<proteinExistence type="predicted"/>
<evidence type="ECO:0000313" key="6">
    <source>
        <dbReference type="EMBL" id="KEZ79399.1"/>
    </source>
</evidence>
<dbReference type="InterPro" id="IPR012831">
    <property type="entry name" value="CobZ"/>
</dbReference>
<dbReference type="InterPro" id="IPR050315">
    <property type="entry name" value="FAD-oxidoreductase_2"/>
</dbReference>
<dbReference type="InterPro" id="IPR036188">
    <property type="entry name" value="FAD/NAD-bd_sf"/>
</dbReference>
<evidence type="ECO:0000256" key="2">
    <source>
        <dbReference type="ARBA" id="ARBA00022630"/>
    </source>
</evidence>
<dbReference type="PANTHER" id="PTHR43400">
    <property type="entry name" value="FUMARATE REDUCTASE"/>
    <property type="match status" value="1"/>
</dbReference>
<evidence type="ECO:0000256" key="4">
    <source>
        <dbReference type="ARBA" id="ARBA00023002"/>
    </source>
</evidence>
<dbReference type="eggNOG" id="COG1053">
    <property type="taxonomic scope" value="Bacteria"/>
</dbReference>
<dbReference type="Pfam" id="PF00890">
    <property type="entry name" value="FAD_binding_2"/>
    <property type="match status" value="1"/>
</dbReference>
<sequence>MDNNKAGYDVLVAGGGNAALCAAITAARAGASVLVVERAPASYRGGNTRHTRNMRVAHGAGNEILTGPYPVDEFWEDLLRVTNGNTDRELARMTLEKSAELWDFLYDQGVRYQPSLGGTLSLGRTNAFFLGGGKTLLNALYRTAERLGAVVRYDTTVVDLTMENGRFESATVEHGGTRETIHAKAFVAASGGFEANIEWLTEAWGPAAANFLIRGTPYNRGELLRLLLDKGVAQVGDATQGHAVAIDGRAPKFDGGIVTRLDCVPFGVVLNANGQRFYDEGEDFWPKRYAIWGRLVAAQPEQVGHVFIDSKSIKLFMPSVFAPEQADTIEELAQKVGLDPAAVRASIDEFNAACQVGHFDHTAYDECHTEGIDPPKSHWARPIDTPPYYAYTLRCGITFTYLGVKVDRTARMQMADGAPADNLYAAGEIMAGNVLGQGYLAGIGMTIGSVFGRLAGEGAATHV</sequence>
<dbReference type="OrthoDB" id="8523426at2"/>
<evidence type="ECO:0000259" key="5">
    <source>
        <dbReference type="Pfam" id="PF00890"/>
    </source>
</evidence>
<evidence type="ECO:0000313" key="7">
    <source>
        <dbReference type="Proteomes" id="UP000028302"/>
    </source>
</evidence>
<gene>
    <name evidence="6" type="ORF">C41B8_01580</name>
</gene>
<dbReference type="PATRIC" id="fig|1304275.5.peg.321"/>
<dbReference type="EMBL" id="APNK01000001">
    <property type="protein sequence ID" value="KEZ79399.1"/>
    <property type="molecule type" value="Genomic_DNA"/>
</dbReference>
<keyword evidence="4" id="KW-0560">Oxidoreductase</keyword>
<dbReference type="GO" id="GO:0016491">
    <property type="term" value="F:oxidoreductase activity"/>
    <property type="evidence" value="ECO:0007669"/>
    <property type="project" value="UniProtKB-KW"/>
</dbReference>
<reference evidence="6 7" key="1">
    <citation type="submission" date="2013-03" db="EMBL/GenBank/DDBJ databases">
        <title>Salinisphaera hydrothermalis C41B8 Genome Sequencing.</title>
        <authorList>
            <person name="Li C."/>
            <person name="Lai Q."/>
            <person name="Shao Z."/>
        </authorList>
    </citation>
    <scope>NUCLEOTIDE SEQUENCE [LARGE SCALE GENOMIC DNA]</scope>
    <source>
        <strain evidence="6 7">C41B8</strain>
    </source>
</reference>
<dbReference type="InterPro" id="IPR027477">
    <property type="entry name" value="Succ_DH/fumarate_Rdtase_cat_sf"/>
</dbReference>
<dbReference type="InterPro" id="IPR003953">
    <property type="entry name" value="FAD-dep_OxRdtase_2_FAD-bd"/>
</dbReference>
<organism evidence="6 7">
    <name type="scientific">Salinisphaera hydrothermalis (strain C41B8)</name>
    <dbReference type="NCBI Taxonomy" id="1304275"/>
    <lineage>
        <taxon>Bacteria</taxon>
        <taxon>Pseudomonadati</taxon>
        <taxon>Pseudomonadota</taxon>
        <taxon>Gammaproteobacteria</taxon>
        <taxon>Salinisphaerales</taxon>
        <taxon>Salinisphaeraceae</taxon>
        <taxon>Salinisphaera</taxon>
    </lineage>
</organism>
<comment type="cofactor">
    <cofactor evidence="1">
        <name>FAD</name>
        <dbReference type="ChEBI" id="CHEBI:57692"/>
    </cofactor>
</comment>
<protein>
    <submittedName>
        <fullName evidence="6">Tricarballylate dehydrogenase</fullName>
    </submittedName>
</protein>
<comment type="caution">
    <text evidence="6">The sequence shown here is derived from an EMBL/GenBank/DDBJ whole genome shotgun (WGS) entry which is preliminary data.</text>
</comment>
<keyword evidence="7" id="KW-1185">Reference proteome</keyword>
<dbReference type="STRING" id="1304275.C41B8_01580"/>
<dbReference type="SUPFAM" id="SSF56425">
    <property type="entry name" value="Succinate dehydrogenase/fumarate reductase flavoprotein, catalytic domain"/>
    <property type="match status" value="1"/>
</dbReference>
<evidence type="ECO:0000256" key="3">
    <source>
        <dbReference type="ARBA" id="ARBA00022827"/>
    </source>
</evidence>
<accession>A0A084IRR5</accession>
<dbReference type="NCBIfam" id="NF006130">
    <property type="entry name" value="PRK08274.1"/>
    <property type="match status" value="1"/>
</dbReference>
<keyword evidence="3" id="KW-0274">FAD</keyword>
<keyword evidence="2" id="KW-0285">Flavoprotein</keyword>
<evidence type="ECO:0000256" key="1">
    <source>
        <dbReference type="ARBA" id="ARBA00001974"/>
    </source>
</evidence>
<name>A0A084IRR5_SALHC</name>
<dbReference type="PANTHER" id="PTHR43400:SF7">
    <property type="entry name" value="FAD-DEPENDENT OXIDOREDUCTASE 2 FAD BINDING DOMAIN-CONTAINING PROTEIN"/>
    <property type="match status" value="1"/>
</dbReference>
<dbReference type="SUPFAM" id="SSF51905">
    <property type="entry name" value="FAD/NAD(P)-binding domain"/>
    <property type="match status" value="1"/>
</dbReference>
<feature type="domain" description="FAD-dependent oxidoreductase 2 FAD-binding" evidence="5">
    <location>
        <begin position="9"/>
        <end position="444"/>
    </location>
</feature>
<dbReference type="Gene3D" id="3.50.50.60">
    <property type="entry name" value="FAD/NAD(P)-binding domain"/>
    <property type="match status" value="1"/>
</dbReference>
<dbReference type="AlphaFoldDB" id="A0A084IRR5"/>
<dbReference type="Proteomes" id="UP000028302">
    <property type="component" value="Unassembled WGS sequence"/>
</dbReference>
<dbReference type="NCBIfam" id="TIGR02485">
    <property type="entry name" value="CobZ_N-term"/>
    <property type="match status" value="1"/>
</dbReference>